<dbReference type="InterPro" id="IPR028082">
    <property type="entry name" value="Peripla_BP_I"/>
</dbReference>
<dbReference type="GO" id="GO:0000976">
    <property type="term" value="F:transcription cis-regulatory region binding"/>
    <property type="evidence" value="ECO:0007669"/>
    <property type="project" value="TreeGrafter"/>
</dbReference>
<keyword evidence="6" id="KW-1185">Reference proteome</keyword>
<accession>A0A5J5IMH4</accession>
<dbReference type="SUPFAM" id="SSF53822">
    <property type="entry name" value="Periplasmic binding protein-like I"/>
    <property type="match status" value="1"/>
</dbReference>
<dbReference type="PROSITE" id="PS50932">
    <property type="entry name" value="HTH_LACI_2"/>
    <property type="match status" value="1"/>
</dbReference>
<evidence type="ECO:0000313" key="5">
    <source>
        <dbReference type="EMBL" id="KAA9042255.1"/>
    </source>
</evidence>
<proteinExistence type="predicted"/>
<dbReference type="Gene3D" id="1.10.260.40">
    <property type="entry name" value="lambda repressor-like DNA-binding domains"/>
    <property type="match status" value="1"/>
</dbReference>
<protein>
    <submittedName>
        <fullName evidence="5">LacI family transcriptional regulator</fullName>
    </submittedName>
</protein>
<evidence type="ECO:0000256" key="1">
    <source>
        <dbReference type="ARBA" id="ARBA00023015"/>
    </source>
</evidence>
<dbReference type="Gene3D" id="3.40.50.2300">
    <property type="match status" value="2"/>
</dbReference>
<comment type="caution">
    <text evidence="5">The sequence shown here is derived from an EMBL/GenBank/DDBJ whole genome shotgun (WGS) entry which is preliminary data.</text>
</comment>
<name>A0A5J5IMH4_9BACT</name>
<keyword evidence="1" id="KW-0805">Transcription regulation</keyword>
<sequence length="333" mass="36587">MKELAKELNVSVATVSKAMRDSHEISEQTKKKVLEAAARLNYTLNPYASSLRKRQSKTIALVLPEVADNFFSLAINGIQSVAERKGYHVLIYLSHEKFLNEVSILSECSSGRVDGVLISISSETTSAEHILKLQRENIPIVFFDREFEGLRIARVVTNDFECGYNAAIHLINNGCTNPVFLSISTSLGICNKRAEGFKAALLEMKAGDIENAVVVCKGTSGDEYSQIKKLLTGKNRPDGIVASVERLAMTVYLMSHETGISIPNQLKVVVFSTLETAPILNPPLTTITQPAFEIGKAAAELLFKGIEKKGYNLADEYVELPSVLTERMSSRNS</sequence>
<dbReference type="InterPro" id="IPR000843">
    <property type="entry name" value="HTH_LacI"/>
</dbReference>
<feature type="domain" description="HTH lacI-type" evidence="4">
    <location>
        <begin position="1"/>
        <end position="53"/>
    </location>
</feature>
<evidence type="ECO:0000259" key="4">
    <source>
        <dbReference type="PROSITE" id="PS50932"/>
    </source>
</evidence>
<dbReference type="PANTHER" id="PTHR30146">
    <property type="entry name" value="LACI-RELATED TRANSCRIPTIONAL REPRESSOR"/>
    <property type="match status" value="1"/>
</dbReference>
<evidence type="ECO:0000256" key="2">
    <source>
        <dbReference type="ARBA" id="ARBA00023125"/>
    </source>
</evidence>
<evidence type="ECO:0000256" key="3">
    <source>
        <dbReference type="ARBA" id="ARBA00023163"/>
    </source>
</evidence>
<dbReference type="GO" id="GO:0003700">
    <property type="term" value="F:DNA-binding transcription factor activity"/>
    <property type="evidence" value="ECO:0007669"/>
    <property type="project" value="TreeGrafter"/>
</dbReference>
<dbReference type="PANTHER" id="PTHR30146:SF109">
    <property type="entry name" value="HTH-TYPE TRANSCRIPTIONAL REGULATOR GALS"/>
    <property type="match status" value="1"/>
</dbReference>
<dbReference type="EMBL" id="VYQF01000001">
    <property type="protein sequence ID" value="KAA9042255.1"/>
    <property type="molecule type" value="Genomic_DNA"/>
</dbReference>
<dbReference type="Pfam" id="PF00356">
    <property type="entry name" value="LacI"/>
    <property type="match status" value="1"/>
</dbReference>
<dbReference type="Pfam" id="PF00532">
    <property type="entry name" value="Peripla_BP_1"/>
    <property type="match status" value="1"/>
</dbReference>
<dbReference type="InterPro" id="IPR010982">
    <property type="entry name" value="Lambda_DNA-bd_dom_sf"/>
</dbReference>
<reference evidence="5 6" key="1">
    <citation type="submission" date="2019-09" db="EMBL/GenBank/DDBJ databases">
        <title>Draft genome sequence of Ginsengibacter sp. BR5-29.</title>
        <authorList>
            <person name="Im W.-T."/>
        </authorList>
    </citation>
    <scope>NUCLEOTIDE SEQUENCE [LARGE SCALE GENOMIC DNA]</scope>
    <source>
        <strain evidence="5 6">BR5-29</strain>
    </source>
</reference>
<dbReference type="Proteomes" id="UP000326903">
    <property type="component" value="Unassembled WGS sequence"/>
</dbReference>
<dbReference type="CDD" id="cd01392">
    <property type="entry name" value="HTH_LacI"/>
    <property type="match status" value="1"/>
</dbReference>
<dbReference type="AlphaFoldDB" id="A0A5J5IMH4"/>
<keyword evidence="2" id="KW-0238">DNA-binding</keyword>
<keyword evidence="3" id="KW-0804">Transcription</keyword>
<dbReference type="SMART" id="SM00354">
    <property type="entry name" value="HTH_LACI"/>
    <property type="match status" value="1"/>
</dbReference>
<organism evidence="5 6">
    <name type="scientific">Ginsengibacter hankyongi</name>
    <dbReference type="NCBI Taxonomy" id="2607284"/>
    <lineage>
        <taxon>Bacteria</taxon>
        <taxon>Pseudomonadati</taxon>
        <taxon>Bacteroidota</taxon>
        <taxon>Chitinophagia</taxon>
        <taxon>Chitinophagales</taxon>
        <taxon>Chitinophagaceae</taxon>
        <taxon>Ginsengibacter</taxon>
    </lineage>
</organism>
<evidence type="ECO:0000313" key="6">
    <source>
        <dbReference type="Proteomes" id="UP000326903"/>
    </source>
</evidence>
<dbReference type="SUPFAM" id="SSF47413">
    <property type="entry name" value="lambda repressor-like DNA-binding domains"/>
    <property type="match status" value="1"/>
</dbReference>
<gene>
    <name evidence="5" type="ORF">FW778_03865</name>
</gene>
<dbReference type="CDD" id="cd06267">
    <property type="entry name" value="PBP1_LacI_sugar_binding-like"/>
    <property type="match status" value="1"/>
</dbReference>
<dbReference type="InterPro" id="IPR001761">
    <property type="entry name" value="Peripla_BP/Lac1_sug-bd_dom"/>
</dbReference>